<dbReference type="AlphaFoldDB" id="A0A0L8IDK4"/>
<protein>
    <recommendedName>
        <fullName evidence="3">EGF-like domain-containing protein</fullName>
    </recommendedName>
</protein>
<accession>A0A0L8IDK4</accession>
<feature type="chain" id="PRO_5005584335" description="EGF-like domain-containing protein" evidence="1">
    <location>
        <begin position="25"/>
        <end position="67"/>
    </location>
</feature>
<evidence type="ECO:0000256" key="1">
    <source>
        <dbReference type="SAM" id="SignalP"/>
    </source>
</evidence>
<organism evidence="2">
    <name type="scientific">Octopus bimaculoides</name>
    <name type="common">California two-spotted octopus</name>
    <dbReference type="NCBI Taxonomy" id="37653"/>
    <lineage>
        <taxon>Eukaryota</taxon>
        <taxon>Metazoa</taxon>
        <taxon>Spiralia</taxon>
        <taxon>Lophotrochozoa</taxon>
        <taxon>Mollusca</taxon>
        <taxon>Cephalopoda</taxon>
        <taxon>Coleoidea</taxon>
        <taxon>Octopodiformes</taxon>
        <taxon>Octopoda</taxon>
        <taxon>Incirrata</taxon>
        <taxon>Octopodidae</taxon>
        <taxon>Octopus</taxon>
    </lineage>
</organism>
<sequence>MLQREAMLFVVLSMVLFLINPAELIWMPSSPCALNTVNCLKSKSCVKDLYRCKCKPFGASSARNFCL</sequence>
<dbReference type="EMBL" id="KQ415946">
    <property type="protein sequence ID" value="KOF99494.1"/>
    <property type="molecule type" value="Genomic_DNA"/>
</dbReference>
<name>A0A0L8IDK4_OCTBM</name>
<proteinExistence type="predicted"/>
<evidence type="ECO:0000313" key="2">
    <source>
        <dbReference type="EMBL" id="KOF99494.1"/>
    </source>
</evidence>
<keyword evidence="1" id="KW-0732">Signal</keyword>
<reference evidence="2" key="1">
    <citation type="submission" date="2015-07" db="EMBL/GenBank/DDBJ databases">
        <title>MeaNS - Measles Nucleotide Surveillance Program.</title>
        <authorList>
            <person name="Tran T."/>
            <person name="Druce J."/>
        </authorList>
    </citation>
    <scope>NUCLEOTIDE SEQUENCE</scope>
    <source>
        <strain evidence="2">UCB-OBI-ISO-001</strain>
        <tissue evidence="2">Gonad</tissue>
    </source>
</reference>
<evidence type="ECO:0008006" key="3">
    <source>
        <dbReference type="Google" id="ProtNLM"/>
    </source>
</evidence>
<gene>
    <name evidence="2" type="ORF">OCBIM_22015590mg</name>
</gene>
<feature type="signal peptide" evidence="1">
    <location>
        <begin position="1"/>
        <end position="24"/>
    </location>
</feature>